<dbReference type="PANTHER" id="PTHR46018">
    <property type="entry name" value="ZINC PHOSPHODIESTERASE ELAC PROTEIN 1"/>
    <property type="match status" value="1"/>
</dbReference>
<evidence type="ECO:0000313" key="6">
    <source>
        <dbReference type="Proteomes" id="UP001501183"/>
    </source>
</evidence>
<sequence>MTFDSCCSAVPSEKGLPRRGFLGALGLGAVVASVAACASTDTPAAASVATAASGAAPEGFGPLELVLLGTEAGPPVEPSAAGISTALVVDGVTYVIDCGRASLTQYVRSGLRLADLRSIFVTHLHADHVADYYNYFLLGGSGPNIQFRDVLSGPVGVYGPGPAGGLGPKFGGGEAPTISPENPTPGIAELTRKCHEAFAYSSNSFMRDTGVRDVRTLADVHEITLPAIGATFENTSPAMDPFVVMEDDRVKVSAVLVPHGPIFPAFAFRFDTAHGSVTFSGDTTYSENLVRLAQGSDVLVHEAVNVQGGEVRLPPAALDHMLQSHVEVQKVGEIAQRAGVPTLVISHLIDFVTTPIDRDRWKAWAREGYDGEVIVGEDLQRIRVS</sequence>
<dbReference type="Proteomes" id="UP001501183">
    <property type="component" value="Unassembled WGS sequence"/>
</dbReference>
<keyword evidence="1" id="KW-0540">Nuclease</keyword>
<evidence type="ECO:0000259" key="4">
    <source>
        <dbReference type="Pfam" id="PF00753"/>
    </source>
</evidence>
<keyword evidence="3" id="KW-0378">Hydrolase</keyword>
<keyword evidence="6" id="KW-1185">Reference proteome</keyword>
<dbReference type="InterPro" id="IPR006311">
    <property type="entry name" value="TAT_signal"/>
</dbReference>
<evidence type="ECO:0000256" key="3">
    <source>
        <dbReference type="ARBA" id="ARBA00022801"/>
    </source>
</evidence>
<dbReference type="PANTHER" id="PTHR46018:SF2">
    <property type="entry name" value="ZINC PHOSPHODIESTERASE ELAC PROTEIN 1"/>
    <property type="match status" value="1"/>
</dbReference>
<dbReference type="PROSITE" id="PS51318">
    <property type="entry name" value="TAT"/>
    <property type="match status" value="1"/>
</dbReference>
<dbReference type="SUPFAM" id="SSF56281">
    <property type="entry name" value="Metallo-hydrolase/oxidoreductase"/>
    <property type="match status" value="1"/>
</dbReference>
<dbReference type="InterPro" id="IPR044094">
    <property type="entry name" value="AtsA-like_MBL-fold"/>
</dbReference>
<dbReference type="Pfam" id="PF00753">
    <property type="entry name" value="Lactamase_B"/>
    <property type="match status" value="1"/>
</dbReference>
<evidence type="ECO:0000256" key="1">
    <source>
        <dbReference type="ARBA" id="ARBA00022722"/>
    </source>
</evidence>
<dbReference type="EMBL" id="BAABFB010000042">
    <property type="protein sequence ID" value="GAA4479752.1"/>
    <property type="molecule type" value="Genomic_DNA"/>
</dbReference>
<dbReference type="InterPro" id="IPR036866">
    <property type="entry name" value="RibonucZ/Hydroxyglut_hydro"/>
</dbReference>
<comment type="caution">
    <text evidence="5">The sequence shown here is derived from an EMBL/GenBank/DDBJ whole genome shotgun (WGS) entry which is preliminary data.</text>
</comment>
<dbReference type="Gene3D" id="3.60.15.10">
    <property type="entry name" value="Ribonuclease Z/Hydroxyacylglutathione hydrolase-like"/>
    <property type="match status" value="1"/>
</dbReference>
<name>A0ABP8P158_9NOCA</name>
<accession>A0ABP8P158</accession>
<evidence type="ECO:0000256" key="2">
    <source>
        <dbReference type="ARBA" id="ARBA00022759"/>
    </source>
</evidence>
<dbReference type="CDD" id="cd07719">
    <property type="entry name" value="arylsulfatase_AtsA-like_MBL-fold"/>
    <property type="match status" value="1"/>
</dbReference>
<keyword evidence="2" id="KW-0255">Endonuclease</keyword>
<dbReference type="InterPro" id="IPR001279">
    <property type="entry name" value="Metallo-B-lactamas"/>
</dbReference>
<reference evidence="6" key="1">
    <citation type="journal article" date="2019" name="Int. J. Syst. Evol. Microbiol.">
        <title>The Global Catalogue of Microorganisms (GCM) 10K type strain sequencing project: providing services to taxonomists for standard genome sequencing and annotation.</title>
        <authorList>
            <consortium name="The Broad Institute Genomics Platform"/>
            <consortium name="The Broad Institute Genome Sequencing Center for Infectious Disease"/>
            <person name="Wu L."/>
            <person name="Ma J."/>
        </authorList>
    </citation>
    <scope>NUCLEOTIDE SEQUENCE [LARGE SCALE GENOMIC DNA]</scope>
    <source>
        <strain evidence="6">JCM 32206</strain>
    </source>
</reference>
<proteinExistence type="predicted"/>
<protein>
    <submittedName>
        <fullName evidence="5">MBL fold metallo-hydrolase</fullName>
    </submittedName>
</protein>
<evidence type="ECO:0000313" key="5">
    <source>
        <dbReference type="EMBL" id="GAA4479752.1"/>
    </source>
</evidence>
<gene>
    <name evidence="5" type="ORF">GCM10023094_25340</name>
</gene>
<feature type="domain" description="Metallo-beta-lactamase" evidence="4">
    <location>
        <begin position="87"/>
        <end position="130"/>
    </location>
</feature>
<dbReference type="RefSeq" id="WP_345345332.1">
    <property type="nucleotide sequence ID" value="NZ_BAABFB010000042.1"/>
</dbReference>
<organism evidence="5 6">
    <name type="scientific">Rhodococcus olei</name>
    <dbReference type="NCBI Taxonomy" id="2161675"/>
    <lineage>
        <taxon>Bacteria</taxon>
        <taxon>Bacillati</taxon>
        <taxon>Actinomycetota</taxon>
        <taxon>Actinomycetes</taxon>
        <taxon>Mycobacteriales</taxon>
        <taxon>Nocardiaceae</taxon>
        <taxon>Rhodococcus</taxon>
    </lineage>
</organism>